<evidence type="ECO:0000259" key="1">
    <source>
        <dbReference type="PROSITE" id="PS51337"/>
    </source>
</evidence>
<organism evidence="2 3">
    <name type="scientific">Methanolobus profundi</name>
    <dbReference type="NCBI Taxonomy" id="487685"/>
    <lineage>
        <taxon>Archaea</taxon>
        <taxon>Methanobacteriati</taxon>
        <taxon>Methanobacteriota</taxon>
        <taxon>Stenosarchaea group</taxon>
        <taxon>Methanomicrobia</taxon>
        <taxon>Methanosarcinales</taxon>
        <taxon>Methanosarcinaceae</taxon>
        <taxon>Methanolobus</taxon>
    </lineage>
</organism>
<evidence type="ECO:0000313" key="3">
    <source>
        <dbReference type="Proteomes" id="UP000198535"/>
    </source>
</evidence>
<dbReference type="Gene3D" id="1.10.1240.10">
    <property type="entry name" value="Methionine synthase domain"/>
    <property type="match status" value="1"/>
</dbReference>
<dbReference type="AlphaFoldDB" id="A0A1I4RTM9"/>
<dbReference type="PROSITE" id="PS51337">
    <property type="entry name" value="B12_BINDING_NTER"/>
    <property type="match status" value="1"/>
</dbReference>
<evidence type="ECO:0000313" key="2">
    <source>
        <dbReference type="EMBL" id="SFM55606.1"/>
    </source>
</evidence>
<dbReference type="InterPro" id="IPR036594">
    <property type="entry name" value="Meth_synthase_dom"/>
</dbReference>
<dbReference type="SMART" id="SM01018">
    <property type="entry name" value="B12-binding_2"/>
    <property type="match status" value="1"/>
</dbReference>
<dbReference type="OrthoDB" id="123028at2157"/>
<accession>A0A1I4RTM9</accession>
<protein>
    <submittedName>
        <fullName evidence="2">B12 binding domain-containing protein</fullName>
    </submittedName>
</protein>
<dbReference type="EMBL" id="FOUJ01000003">
    <property type="protein sequence ID" value="SFM55606.1"/>
    <property type="molecule type" value="Genomic_DNA"/>
</dbReference>
<dbReference type="RefSeq" id="WP_091935784.1">
    <property type="nucleotide sequence ID" value="NZ_FOUJ01000003.1"/>
</dbReference>
<dbReference type="Proteomes" id="UP000198535">
    <property type="component" value="Unassembled WGS sequence"/>
</dbReference>
<gene>
    <name evidence="2" type="ORF">SAMN04488696_1577</name>
</gene>
<name>A0A1I4RTM9_9EURY</name>
<keyword evidence="3" id="KW-1185">Reference proteome</keyword>
<dbReference type="STRING" id="487685.SAMN04488696_1577"/>
<dbReference type="Pfam" id="PF02607">
    <property type="entry name" value="B12-binding_2"/>
    <property type="match status" value="1"/>
</dbReference>
<proteinExistence type="predicted"/>
<reference evidence="3" key="1">
    <citation type="submission" date="2016-10" db="EMBL/GenBank/DDBJ databases">
        <authorList>
            <person name="Varghese N."/>
            <person name="Submissions S."/>
        </authorList>
    </citation>
    <scope>NUCLEOTIDE SEQUENCE [LARGE SCALE GENOMIC DNA]</scope>
    <source>
        <strain evidence="3">Mob M</strain>
    </source>
</reference>
<sequence length="102" mass="11073">MNPTKEEIIDKAKHAVMDLDESAVESIAYEALEAGVSPVELIEQGFIEGMKAVGDLFEEGKSQLAQIFEASHIVESGMNVLKPTIMGSKDEVCWFGNLVVGM</sequence>
<feature type="domain" description="B12-binding N-terminal" evidence="1">
    <location>
        <begin position="1"/>
        <end position="93"/>
    </location>
</feature>
<dbReference type="SUPFAM" id="SSF47644">
    <property type="entry name" value="Methionine synthase domain"/>
    <property type="match status" value="1"/>
</dbReference>
<dbReference type="InterPro" id="IPR003759">
    <property type="entry name" value="Cbl-bd_cap"/>
</dbReference>